<gene>
    <name evidence="2" type="ORF">HMPREF9706_01584</name>
</gene>
<dbReference type="PATRIC" id="fig|883111.3.peg.1603"/>
<dbReference type="OrthoDB" id="9789777at2"/>
<accession>K1LFW3</accession>
<feature type="domain" description="Isochorismatase-like" evidence="1">
    <location>
        <begin position="9"/>
        <end position="158"/>
    </location>
</feature>
<comment type="caution">
    <text evidence="2">The sequence shown here is derived from an EMBL/GenBank/DDBJ whole genome shotgun (WGS) entry which is preliminary data.</text>
</comment>
<evidence type="ECO:0000259" key="1">
    <source>
        <dbReference type="Pfam" id="PF00857"/>
    </source>
</evidence>
<dbReference type="InterPro" id="IPR036380">
    <property type="entry name" value="Isochorismatase-like_sf"/>
</dbReference>
<dbReference type="InterPro" id="IPR050993">
    <property type="entry name" value="Isochorismatase_domain"/>
</dbReference>
<evidence type="ECO:0000313" key="3">
    <source>
        <dbReference type="Proteomes" id="UP000004465"/>
    </source>
</evidence>
<dbReference type="HOGENOM" id="CLU_066901_0_1_9"/>
<dbReference type="STRING" id="883111.HMPREF9706_01584"/>
<dbReference type="PANTHER" id="PTHR14119:SF3">
    <property type="entry name" value="ISOCHORISMATASE DOMAIN-CONTAINING PROTEIN 2"/>
    <property type="match status" value="1"/>
</dbReference>
<dbReference type="Gene3D" id="3.40.50.850">
    <property type="entry name" value="Isochorismatase-like"/>
    <property type="match status" value="1"/>
</dbReference>
<dbReference type="SUPFAM" id="SSF52499">
    <property type="entry name" value="Isochorismatase-like hydrolases"/>
    <property type="match status" value="1"/>
</dbReference>
<proteinExistence type="predicted"/>
<dbReference type="EMBL" id="AGZD01000012">
    <property type="protein sequence ID" value="EKB53506.1"/>
    <property type="molecule type" value="Genomic_DNA"/>
</dbReference>
<evidence type="ECO:0000313" key="2">
    <source>
        <dbReference type="EMBL" id="EKB53506.1"/>
    </source>
</evidence>
<dbReference type="RefSeq" id="WP_006908892.1">
    <property type="nucleotide sequence ID" value="NZ_JH932292.1"/>
</dbReference>
<keyword evidence="3" id="KW-1185">Reference proteome</keyword>
<dbReference type="InterPro" id="IPR000868">
    <property type="entry name" value="Isochorismatase-like_dom"/>
</dbReference>
<dbReference type="AlphaFoldDB" id="K1LFW3"/>
<reference evidence="2 3" key="1">
    <citation type="submission" date="2012-07" db="EMBL/GenBank/DDBJ databases">
        <title>The Genome Sequence of Facklamia hominis CCUG 36813.</title>
        <authorList>
            <consortium name="The Broad Institute Genome Sequencing Platform"/>
            <person name="Earl A."/>
            <person name="Ward D."/>
            <person name="Feldgarden M."/>
            <person name="Gevers D."/>
            <person name="Huys G."/>
            <person name="Walker B."/>
            <person name="Young S.K."/>
            <person name="Zeng Q."/>
            <person name="Gargeya S."/>
            <person name="Fitzgerald M."/>
            <person name="Haas B."/>
            <person name="Abouelleil A."/>
            <person name="Alvarado L."/>
            <person name="Arachchi H.M."/>
            <person name="Berlin A.M."/>
            <person name="Chapman S.B."/>
            <person name="Goldberg J."/>
            <person name="Griggs A."/>
            <person name="Gujja S."/>
            <person name="Hansen M."/>
            <person name="Howarth C."/>
            <person name="Imamovic A."/>
            <person name="Larimer J."/>
            <person name="McCowen C."/>
            <person name="Montmayeur A."/>
            <person name="Murphy C."/>
            <person name="Neiman D."/>
            <person name="Pearson M."/>
            <person name="Priest M."/>
            <person name="Roberts A."/>
            <person name="Saif S."/>
            <person name="Shea T."/>
            <person name="Sisk P."/>
            <person name="Sykes S."/>
            <person name="Wortman J."/>
            <person name="Nusbaum C."/>
            <person name="Birren B."/>
        </authorList>
    </citation>
    <scope>NUCLEOTIDE SEQUENCE [LARGE SCALE GENOMIC DNA]</scope>
    <source>
        <strain evidence="2 3">CCUG 36813</strain>
    </source>
</reference>
<protein>
    <recommendedName>
        <fullName evidence="1">Isochorismatase-like domain-containing protein</fullName>
    </recommendedName>
</protein>
<organism evidence="2 3">
    <name type="scientific">Facklamia hominis CCUG 36813</name>
    <dbReference type="NCBI Taxonomy" id="883111"/>
    <lineage>
        <taxon>Bacteria</taxon>
        <taxon>Bacillati</taxon>
        <taxon>Bacillota</taxon>
        <taxon>Bacilli</taxon>
        <taxon>Lactobacillales</taxon>
        <taxon>Aerococcaceae</taxon>
        <taxon>Facklamia</taxon>
    </lineage>
</organism>
<dbReference type="PANTHER" id="PTHR14119">
    <property type="entry name" value="HYDROLASE"/>
    <property type="match status" value="1"/>
</dbReference>
<dbReference type="Pfam" id="PF00857">
    <property type="entry name" value="Isochorismatase"/>
    <property type="match status" value="1"/>
</dbReference>
<dbReference type="Proteomes" id="UP000004465">
    <property type="component" value="Unassembled WGS sequence"/>
</dbReference>
<name>K1LFW3_9LACT</name>
<sequence length="187" mass="21142">MIPMTCDNTLLIVIDIQEKLVATMPEADRYLANTQFLLKALSYLSVKTVVTEQYPKGLGATHADLIPYLKAAPCYAKTQFNACLPQVLDQIDDTIQHIVLIGMETSICVEQTAHQLLADYPQLEVHLIRDAVTARSLQENEWALQQLRHDGASIISSESFIYRLLADAKHPHFKEIIKLVKERQNTQ</sequence>